<proteinExistence type="predicted"/>
<dbReference type="InterPro" id="IPR024079">
    <property type="entry name" value="MetalloPept_cat_dom_sf"/>
</dbReference>
<dbReference type="Pfam" id="PF18962">
    <property type="entry name" value="Por_Secre_tail"/>
    <property type="match status" value="1"/>
</dbReference>
<feature type="domain" description="Peptidase M10 metallopeptidase" evidence="6">
    <location>
        <begin position="124"/>
        <end position="200"/>
    </location>
</feature>
<dbReference type="Proteomes" id="UP000319619">
    <property type="component" value="Unassembled WGS sequence"/>
</dbReference>
<keyword evidence="1" id="KW-0645">Protease</keyword>
<evidence type="ECO:0000256" key="3">
    <source>
        <dbReference type="ARBA" id="ARBA00022801"/>
    </source>
</evidence>
<evidence type="ECO:0000256" key="5">
    <source>
        <dbReference type="SAM" id="SignalP"/>
    </source>
</evidence>
<gene>
    <name evidence="8" type="ORF">CEE37_06425</name>
</gene>
<name>A0A532V2S5_UNCL8</name>
<evidence type="ECO:0000259" key="6">
    <source>
        <dbReference type="Pfam" id="PF00413"/>
    </source>
</evidence>
<dbReference type="GO" id="GO:0006508">
    <property type="term" value="P:proteolysis"/>
    <property type="evidence" value="ECO:0007669"/>
    <property type="project" value="UniProtKB-KW"/>
</dbReference>
<comment type="caution">
    <text evidence="8">The sequence shown here is derived from an EMBL/GenBank/DDBJ whole genome shotgun (WGS) entry which is preliminary data.</text>
</comment>
<dbReference type="GO" id="GO:0008270">
    <property type="term" value="F:zinc ion binding"/>
    <property type="evidence" value="ECO:0007669"/>
    <property type="project" value="InterPro"/>
</dbReference>
<evidence type="ECO:0000256" key="1">
    <source>
        <dbReference type="ARBA" id="ARBA00022670"/>
    </source>
</evidence>
<dbReference type="GO" id="GO:0030198">
    <property type="term" value="P:extracellular matrix organization"/>
    <property type="evidence" value="ECO:0007669"/>
    <property type="project" value="TreeGrafter"/>
</dbReference>
<evidence type="ECO:0008006" key="10">
    <source>
        <dbReference type="Google" id="ProtNLM"/>
    </source>
</evidence>
<keyword evidence="4" id="KW-0862">Zinc</keyword>
<feature type="chain" id="PRO_5022046944" description="Peptidase metallopeptidase domain-containing protein" evidence="5">
    <location>
        <begin position="27"/>
        <end position="433"/>
    </location>
</feature>
<dbReference type="InterPro" id="IPR026444">
    <property type="entry name" value="Secre_tail"/>
</dbReference>
<dbReference type="PANTHER" id="PTHR10201">
    <property type="entry name" value="MATRIX METALLOPROTEINASE"/>
    <property type="match status" value="1"/>
</dbReference>
<dbReference type="Gene3D" id="3.40.390.10">
    <property type="entry name" value="Collagenase (Catalytic Domain)"/>
    <property type="match status" value="1"/>
</dbReference>
<dbReference type="Gene3D" id="2.60.40.4070">
    <property type="match status" value="1"/>
</dbReference>
<dbReference type="GO" id="GO:0004222">
    <property type="term" value="F:metalloendopeptidase activity"/>
    <property type="evidence" value="ECO:0007669"/>
    <property type="project" value="InterPro"/>
</dbReference>
<dbReference type="GO" id="GO:0031012">
    <property type="term" value="C:extracellular matrix"/>
    <property type="evidence" value="ECO:0007669"/>
    <property type="project" value="InterPro"/>
</dbReference>
<organism evidence="8 9">
    <name type="scientific">candidate division LCP-89 bacterium B3_LCP</name>
    <dbReference type="NCBI Taxonomy" id="2012998"/>
    <lineage>
        <taxon>Bacteria</taxon>
        <taxon>Pseudomonadati</taxon>
        <taxon>Bacteria division LCP-89</taxon>
    </lineage>
</organism>
<dbReference type="EMBL" id="NJBN01000003">
    <property type="protein sequence ID" value="TKJ41297.1"/>
    <property type="molecule type" value="Genomic_DNA"/>
</dbReference>
<evidence type="ECO:0000256" key="4">
    <source>
        <dbReference type="ARBA" id="ARBA00022833"/>
    </source>
</evidence>
<dbReference type="AlphaFoldDB" id="A0A532V2S5"/>
<dbReference type="NCBIfam" id="TIGR04183">
    <property type="entry name" value="Por_Secre_tail"/>
    <property type="match status" value="1"/>
</dbReference>
<evidence type="ECO:0000313" key="8">
    <source>
        <dbReference type="EMBL" id="TKJ41297.1"/>
    </source>
</evidence>
<evidence type="ECO:0000259" key="7">
    <source>
        <dbReference type="Pfam" id="PF18962"/>
    </source>
</evidence>
<dbReference type="InterPro" id="IPR021190">
    <property type="entry name" value="Pept_M10A"/>
</dbReference>
<dbReference type="Pfam" id="PF00413">
    <property type="entry name" value="Peptidase_M10"/>
    <property type="match status" value="1"/>
</dbReference>
<feature type="signal peptide" evidence="5">
    <location>
        <begin position="1"/>
        <end position="26"/>
    </location>
</feature>
<reference evidence="8 9" key="1">
    <citation type="submission" date="2017-06" db="EMBL/GenBank/DDBJ databases">
        <title>Novel microbial phyla capable of carbon fixation and sulfur reduction in deep-sea sediments.</title>
        <authorList>
            <person name="Huang J."/>
            <person name="Baker B."/>
            <person name="Wang Y."/>
        </authorList>
    </citation>
    <scope>NUCLEOTIDE SEQUENCE [LARGE SCALE GENOMIC DNA]</scope>
    <source>
        <strain evidence="8">B3_LCP</strain>
    </source>
</reference>
<evidence type="ECO:0000313" key="9">
    <source>
        <dbReference type="Proteomes" id="UP000319619"/>
    </source>
</evidence>
<dbReference type="GO" id="GO:0030574">
    <property type="term" value="P:collagen catabolic process"/>
    <property type="evidence" value="ECO:0007669"/>
    <property type="project" value="TreeGrafter"/>
</dbReference>
<evidence type="ECO:0000256" key="2">
    <source>
        <dbReference type="ARBA" id="ARBA00022723"/>
    </source>
</evidence>
<dbReference type="SUPFAM" id="SSF55486">
    <property type="entry name" value="Metalloproteases ('zincins'), catalytic domain"/>
    <property type="match status" value="1"/>
</dbReference>
<dbReference type="InterPro" id="IPR001818">
    <property type="entry name" value="Pept_M10_metallopeptidase"/>
</dbReference>
<keyword evidence="2" id="KW-0479">Metal-binding</keyword>
<keyword evidence="5" id="KW-0732">Signal</keyword>
<feature type="domain" description="Secretion system C-terminal sorting" evidence="7">
    <location>
        <begin position="355"/>
        <end position="430"/>
    </location>
</feature>
<dbReference type="PRINTS" id="PR00138">
    <property type="entry name" value="MATRIXIN"/>
</dbReference>
<dbReference type="PANTHER" id="PTHR10201:SF268">
    <property type="entry name" value="PEPTIDASE METALLOPEPTIDASE DOMAIN-CONTAINING PROTEIN"/>
    <property type="match status" value="1"/>
</dbReference>
<protein>
    <recommendedName>
        <fullName evidence="10">Peptidase metallopeptidase domain-containing protein</fullName>
    </recommendedName>
</protein>
<keyword evidence="3" id="KW-0378">Hydrolase</keyword>
<accession>A0A532V2S5</accession>
<sequence length="433" mass="47525">MNRYKKYSLAVLILMGAFLCVSPASAYTLWGIDWVWLGGSPVTVDMKVNPNCADASAPDELSSLEAAMYSWTTAGANFAFNYAGYTSVTNHTYNGQNDICWNSGSSGGALATTGAWNQPGTSNMIQCDVVFWDSGITWSTSWPTFSQFDVESVAVHELGHCLGLDHSQYNWAVMWYSIGWGEVQRDLSSDDIDGVLAIYGPYGGSELSVMVNPTGSVMVPSAGGSIDYDLEVNNLSGSTVYFDGWSEFEALGGGYSEIVIFRQNLWIGAGASIERSVYMNISGSVPDNTYEYFLRVADYYGAPTLMDEDSFIFYKYNFGDGVAYEWVEETSSTGWDEGISIQPVIPETFLVTSAYPNPFNPETTIEFDLPEYSEVTLSIFNMQGQKVTDLLYGQMEAGHYRATWNASGYPSGTYIYHFSSDAGNATGKMVLLK</sequence>